<organism evidence="9 10">
    <name type="scientific">Blepharisma stoltei</name>
    <dbReference type="NCBI Taxonomy" id="1481888"/>
    <lineage>
        <taxon>Eukaryota</taxon>
        <taxon>Sar</taxon>
        <taxon>Alveolata</taxon>
        <taxon>Ciliophora</taxon>
        <taxon>Postciliodesmatophora</taxon>
        <taxon>Heterotrichea</taxon>
        <taxon>Heterotrichida</taxon>
        <taxon>Blepharismidae</taxon>
        <taxon>Blepharisma</taxon>
    </lineage>
</organism>
<dbReference type="InterPro" id="IPR034642">
    <property type="entry name" value="Proteasome_subunit_alpha6"/>
</dbReference>
<dbReference type="PROSITE" id="PS00388">
    <property type="entry name" value="PROTEASOME_ALPHA_1"/>
    <property type="match status" value="1"/>
</dbReference>
<comment type="subcellular location">
    <subcellularLocation>
        <location evidence="7">Cytoplasm</location>
    </subcellularLocation>
    <subcellularLocation>
        <location evidence="7">Nucleus</location>
    </subcellularLocation>
</comment>
<comment type="subunit">
    <text evidence="5">The 26S proteasome consists of a 20S proteasome core and two 19S regulatory subunits. The 20S proteasome core is composed of 28 subunits that are arranged in four stacked rings, resulting in a barrel-shaped structure. The two end rings are each formed by seven alpha subunits, and the two central rings are each formed by seven beta subunits. The catalytic chamber with the active sites is on the inside of the barrel.</text>
</comment>
<dbReference type="EMBL" id="CAJZBQ010000008">
    <property type="protein sequence ID" value="CAG9312648.1"/>
    <property type="molecule type" value="Genomic_DNA"/>
</dbReference>
<evidence type="ECO:0000256" key="1">
    <source>
        <dbReference type="ARBA" id="ARBA00002000"/>
    </source>
</evidence>
<dbReference type="InterPro" id="IPR023332">
    <property type="entry name" value="Proteasome_alpha-type"/>
</dbReference>
<dbReference type="GO" id="GO:0005634">
    <property type="term" value="C:nucleus"/>
    <property type="evidence" value="ECO:0007669"/>
    <property type="project" value="UniProtKB-SubCell"/>
</dbReference>
<gene>
    <name evidence="9" type="ORF">BSTOLATCC_MIC7174</name>
</gene>
<protein>
    <recommendedName>
        <fullName evidence="7">Proteasome subunit alpha type</fullName>
    </recommendedName>
</protein>
<dbReference type="GO" id="GO:0019773">
    <property type="term" value="C:proteasome core complex, alpha-subunit complex"/>
    <property type="evidence" value="ECO:0007669"/>
    <property type="project" value="UniProtKB-UniRule"/>
</dbReference>
<dbReference type="FunFam" id="3.60.20.10:FF:000055">
    <property type="entry name" value="Proteasome subunit alpha type"/>
    <property type="match status" value="1"/>
</dbReference>
<evidence type="ECO:0000256" key="2">
    <source>
        <dbReference type="ARBA" id="ARBA00022490"/>
    </source>
</evidence>
<dbReference type="CDD" id="cd03754">
    <property type="entry name" value="proteasome_alpha_type_6"/>
    <property type="match status" value="1"/>
</dbReference>
<dbReference type="Gene3D" id="3.60.20.10">
    <property type="entry name" value="Glutamine Phosphoribosylpyrophosphate, subunit 1, domain 1"/>
    <property type="match status" value="1"/>
</dbReference>
<dbReference type="InterPro" id="IPR001353">
    <property type="entry name" value="Proteasome_sua/b"/>
</dbReference>
<sequence>MSRGAGFDKHITIFSPDGRLYQVEYAFKAAKSAGLTSIAVRGTDSVVLCIEKKVPDRMIVPESVTHLFTVAENIGACMTGLLPDARALVTRMRNEASDYRFKNGIPCPVNILANRTGDLAQVYTQQAFMRPYGVITMLAGIDDELGPQLYKIDPAGMFQGFKACAAGVKEQEATNYLEKQWKKTNGELNREQAVEMAIECLQSVMAQEYKSNDIEVGIVTTDHHALRLLSQQEIEERLNAIAAKD</sequence>
<reference evidence="9" key="1">
    <citation type="submission" date="2021-09" db="EMBL/GenBank/DDBJ databases">
        <authorList>
            <consortium name="AG Swart"/>
            <person name="Singh M."/>
            <person name="Singh A."/>
            <person name="Seah K."/>
            <person name="Emmerich C."/>
        </authorList>
    </citation>
    <scope>NUCLEOTIDE SEQUENCE</scope>
    <source>
        <strain evidence="9">ATCC30299</strain>
    </source>
</reference>
<dbReference type="Pfam" id="PF00227">
    <property type="entry name" value="Proteasome"/>
    <property type="match status" value="1"/>
</dbReference>
<keyword evidence="2 7" id="KW-0963">Cytoplasm</keyword>
<keyword evidence="4 7" id="KW-0539">Nucleus</keyword>
<evidence type="ECO:0000256" key="6">
    <source>
        <dbReference type="PROSITE-ProRule" id="PRU00808"/>
    </source>
</evidence>
<feature type="domain" description="Proteasome alpha-type subunits" evidence="8">
    <location>
        <begin position="7"/>
        <end position="29"/>
    </location>
</feature>
<keyword evidence="3 6" id="KW-0647">Proteasome</keyword>
<dbReference type="PROSITE" id="PS51475">
    <property type="entry name" value="PROTEASOME_ALPHA_2"/>
    <property type="match status" value="1"/>
</dbReference>
<dbReference type="SUPFAM" id="SSF56235">
    <property type="entry name" value="N-terminal nucleophile aminohydrolases (Ntn hydrolases)"/>
    <property type="match status" value="1"/>
</dbReference>
<evidence type="ECO:0000256" key="4">
    <source>
        <dbReference type="ARBA" id="ARBA00023242"/>
    </source>
</evidence>
<evidence type="ECO:0000256" key="3">
    <source>
        <dbReference type="ARBA" id="ARBA00022942"/>
    </source>
</evidence>
<dbReference type="SMART" id="SM00948">
    <property type="entry name" value="Proteasome_A_N"/>
    <property type="match status" value="1"/>
</dbReference>
<dbReference type="InterPro" id="IPR050115">
    <property type="entry name" value="Proteasome_alpha"/>
</dbReference>
<dbReference type="Proteomes" id="UP001162131">
    <property type="component" value="Unassembled WGS sequence"/>
</dbReference>
<dbReference type="GO" id="GO:0006511">
    <property type="term" value="P:ubiquitin-dependent protein catabolic process"/>
    <property type="evidence" value="ECO:0007669"/>
    <property type="project" value="InterPro"/>
</dbReference>
<proteinExistence type="inferred from homology"/>
<evidence type="ECO:0000313" key="9">
    <source>
        <dbReference type="EMBL" id="CAG9312648.1"/>
    </source>
</evidence>
<dbReference type="AlphaFoldDB" id="A0AAU9IBD3"/>
<evidence type="ECO:0000256" key="5">
    <source>
        <dbReference type="ARBA" id="ARBA00026071"/>
    </source>
</evidence>
<dbReference type="GO" id="GO:0005737">
    <property type="term" value="C:cytoplasm"/>
    <property type="evidence" value="ECO:0007669"/>
    <property type="project" value="UniProtKB-SubCell"/>
</dbReference>
<dbReference type="Pfam" id="PF10584">
    <property type="entry name" value="Proteasome_A_N"/>
    <property type="match status" value="1"/>
</dbReference>
<comment type="caution">
    <text evidence="9">The sequence shown here is derived from an EMBL/GenBank/DDBJ whole genome shotgun (WGS) entry which is preliminary data.</text>
</comment>
<dbReference type="PANTHER" id="PTHR11599">
    <property type="entry name" value="PROTEASOME SUBUNIT ALPHA/BETA"/>
    <property type="match status" value="1"/>
</dbReference>
<evidence type="ECO:0000259" key="8">
    <source>
        <dbReference type="PROSITE" id="PS00388"/>
    </source>
</evidence>
<comment type="function">
    <text evidence="1">The proteasome is a multicatalytic proteinase complex which is characterized by its ability to cleave peptides with Arg, Phe, Tyr, Leu, and Glu adjacent to the leaving group at neutral or slightly basic pH. The proteasome has an ATP-dependent proteolytic activity.</text>
</comment>
<keyword evidence="10" id="KW-1185">Reference proteome</keyword>
<dbReference type="InterPro" id="IPR029055">
    <property type="entry name" value="Ntn_hydrolases_N"/>
</dbReference>
<accession>A0AAU9IBD3</accession>
<name>A0AAU9IBD3_9CILI</name>
<comment type="similarity">
    <text evidence="6 7">Belongs to the peptidase T1A family.</text>
</comment>
<dbReference type="InterPro" id="IPR000426">
    <property type="entry name" value="Proteasome_asu_N"/>
</dbReference>
<evidence type="ECO:0000256" key="7">
    <source>
        <dbReference type="RuleBase" id="RU000551"/>
    </source>
</evidence>
<evidence type="ECO:0000313" key="10">
    <source>
        <dbReference type="Proteomes" id="UP001162131"/>
    </source>
</evidence>